<dbReference type="SUPFAM" id="SSF74653">
    <property type="entry name" value="TolA/TonB C-terminal domain"/>
    <property type="match status" value="1"/>
</dbReference>
<dbReference type="GO" id="GO:0015031">
    <property type="term" value="P:protein transport"/>
    <property type="evidence" value="ECO:0007669"/>
    <property type="project" value="UniProtKB-UniRule"/>
</dbReference>
<proteinExistence type="inferred from homology"/>
<dbReference type="PRINTS" id="PR01374">
    <property type="entry name" value="TONBPROTEIN"/>
</dbReference>
<dbReference type="InterPro" id="IPR037682">
    <property type="entry name" value="TonB_C"/>
</dbReference>
<accession>A0A1X1CNZ4</accession>
<feature type="chain" id="PRO_5013117795" description="Protein TonB" evidence="6">
    <location>
        <begin position="19"/>
        <end position="94"/>
    </location>
</feature>
<dbReference type="GO" id="GO:0031992">
    <property type="term" value="F:energy transducer activity"/>
    <property type="evidence" value="ECO:0007669"/>
    <property type="project" value="InterPro"/>
</dbReference>
<protein>
    <recommendedName>
        <fullName evidence="5">Protein TonB</fullName>
    </recommendedName>
</protein>
<feature type="domain" description="TonB C-terminal" evidence="7">
    <location>
        <begin position="9"/>
        <end position="94"/>
    </location>
</feature>
<dbReference type="PROSITE" id="PS52015">
    <property type="entry name" value="TONB_CTD"/>
    <property type="match status" value="1"/>
</dbReference>
<feature type="signal peptide" evidence="6">
    <location>
        <begin position="1"/>
        <end position="18"/>
    </location>
</feature>
<dbReference type="AlphaFoldDB" id="A0A1X1CNZ4"/>
<name>A0A1X1CNZ4_9GAMM</name>
<dbReference type="Pfam" id="PF03544">
    <property type="entry name" value="TonB_C"/>
    <property type="match status" value="1"/>
</dbReference>
<evidence type="ECO:0000256" key="3">
    <source>
        <dbReference type="ARBA" id="ARBA00022989"/>
    </source>
</evidence>
<sequence length="94" mass="10874">MRKLLFLTLILFSAISSAANIIHYPERAEKLRIDGEVNVLYDVNERGTPENIRVLTASPKYVFDRDVQKQIATWRYPSGNPERDIPLRVIFKAN</sequence>
<evidence type="ECO:0000259" key="7">
    <source>
        <dbReference type="PROSITE" id="PS52015"/>
    </source>
</evidence>
<keyword evidence="3" id="KW-1133">Transmembrane helix</keyword>
<dbReference type="InterPro" id="IPR003538">
    <property type="entry name" value="TonB"/>
</dbReference>
<organism evidence="8 9">
    <name type="scientific">Pantoea rwandensis</name>
    <dbReference type="NCBI Taxonomy" id="1076550"/>
    <lineage>
        <taxon>Bacteria</taxon>
        <taxon>Pseudomonadati</taxon>
        <taxon>Pseudomonadota</taxon>
        <taxon>Gammaproteobacteria</taxon>
        <taxon>Enterobacterales</taxon>
        <taxon>Erwiniaceae</taxon>
        <taxon>Pantoea</taxon>
    </lineage>
</organism>
<gene>
    <name evidence="8" type="ORF">HA51_24165</name>
</gene>
<dbReference type="Proteomes" id="UP000193558">
    <property type="component" value="Unassembled WGS sequence"/>
</dbReference>
<keyword evidence="2" id="KW-0812">Transmembrane</keyword>
<keyword evidence="5" id="KW-0653">Protein transport</keyword>
<evidence type="ECO:0000256" key="4">
    <source>
        <dbReference type="ARBA" id="ARBA00023136"/>
    </source>
</evidence>
<dbReference type="GO" id="GO:0015891">
    <property type="term" value="P:siderophore transport"/>
    <property type="evidence" value="ECO:0007669"/>
    <property type="project" value="InterPro"/>
</dbReference>
<keyword evidence="5" id="KW-0735">Signal-anchor</keyword>
<keyword evidence="6" id="KW-0732">Signal</keyword>
<keyword evidence="5" id="KW-1003">Cell membrane</keyword>
<reference evidence="8 9" key="1">
    <citation type="journal article" date="2017" name="Antonie Van Leeuwenhoek">
        <title>Phylogenomic resolution of the bacterial genus Pantoea and its relationship with Erwinia and Tatumella.</title>
        <authorList>
            <person name="Palmer M."/>
            <person name="Steenkamp E.T."/>
            <person name="Coetzee M.P."/>
            <person name="Chan W.Y."/>
            <person name="van Zyl E."/>
            <person name="De Maayer P."/>
            <person name="Coutinho T.A."/>
            <person name="Blom J."/>
            <person name="Smits T.H."/>
            <person name="Duffy B."/>
            <person name="Venter S.N."/>
        </authorList>
    </citation>
    <scope>NUCLEOTIDE SEQUENCE [LARGE SCALE GENOMIC DNA]</scope>
    <source>
        <strain evidence="8 9">LMG 26275</strain>
    </source>
</reference>
<dbReference type="GO" id="GO:0030288">
    <property type="term" value="C:outer membrane-bounded periplasmic space"/>
    <property type="evidence" value="ECO:0007669"/>
    <property type="project" value="InterPro"/>
</dbReference>
<dbReference type="OrthoDB" id="6541502at2"/>
<dbReference type="Gene3D" id="3.30.2420.10">
    <property type="entry name" value="TonB"/>
    <property type="match status" value="1"/>
</dbReference>
<dbReference type="RefSeq" id="WP_158087389.1">
    <property type="nucleotide sequence ID" value="NZ_MLFR01000039.1"/>
</dbReference>
<comment type="subcellular location">
    <subcellularLocation>
        <location evidence="5">Cell inner membrane</location>
        <topology evidence="5">Single-pass membrane protein</topology>
        <orientation evidence="5">Periplasmic side</orientation>
    </subcellularLocation>
    <subcellularLocation>
        <location evidence="1">Membrane</location>
        <topology evidence="1">Single-pass membrane protein</topology>
    </subcellularLocation>
</comment>
<dbReference type="GO" id="GO:0055085">
    <property type="term" value="P:transmembrane transport"/>
    <property type="evidence" value="ECO:0007669"/>
    <property type="project" value="InterPro"/>
</dbReference>
<keyword evidence="4" id="KW-0472">Membrane</keyword>
<evidence type="ECO:0000256" key="6">
    <source>
        <dbReference type="SAM" id="SignalP"/>
    </source>
</evidence>
<evidence type="ECO:0000256" key="2">
    <source>
        <dbReference type="ARBA" id="ARBA00022692"/>
    </source>
</evidence>
<keyword evidence="5" id="KW-0813">Transport</keyword>
<evidence type="ECO:0000313" key="9">
    <source>
        <dbReference type="Proteomes" id="UP000193558"/>
    </source>
</evidence>
<evidence type="ECO:0000256" key="1">
    <source>
        <dbReference type="ARBA" id="ARBA00004167"/>
    </source>
</evidence>
<evidence type="ECO:0000256" key="5">
    <source>
        <dbReference type="RuleBase" id="RU362123"/>
    </source>
</evidence>
<comment type="function">
    <text evidence="5">Interacts with outer membrane receptor proteins that carry out high-affinity binding and energy dependent uptake into the periplasmic space of specific substrates. It could act to transduce energy from the cytoplasmic membrane to specific energy-requiring processes in the outer membrane, resulting in the release into the periplasm of ligands bound by these outer membrane proteins.</text>
</comment>
<keyword evidence="5" id="KW-0997">Cell inner membrane</keyword>
<comment type="caution">
    <text evidence="8">The sequence shown here is derived from an EMBL/GenBank/DDBJ whole genome shotgun (WGS) entry which is preliminary data.</text>
</comment>
<dbReference type="EMBL" id="MLFR01000039">
    <property type="protein sequence ID" value="ORM66135.1"/>
    <property type="molecule type" value="Genomic_DNA"/>
</dbReference>
<evidence type="ECO:0000313" key="8">
    <source>
        <dbReference type="EMBL" id="ORM66135.1"/>
    </source>
</evidence>
<comment type="similarity">
    <text evidence="5">Belongs to the TonB family.</text>
</comment>
<dbReference type="InterPro" id="IPR006260">
    <property type="entry name" value="TonB/TolA_C"/>
</dbReference>
<dbReference type="NCBIfam" id="TIGR01352">
    <property type="entry name" value="tonB_Cterm"/>
    <property type="match status" value="1"/>
</dbReference>
<dbReference type="GO" id="GO:0005886">
    <property type="term" value="C:plasma membrane"/>
    <property type="evidence" value="ECO:0007669"/>
    <property type="project" value="UniProtKB-SubCell"/>
</dbReference>